<proteinExistence type="predicted"/>
<keyword evidence="1" id="KW-1133">Transmembrane helix</keyword>
<accession>A0A317XY30</accession>
<protein>
    <submittedName>
        <fullName evidence="2">Uncharacterized protein</fullName>
    </submittedName>
</protein>
<evidence type="ECO:0000256" key="1">
    <source>
        <dbReference type="SAM" id="Phobius"/>
    </source>
</evidence>
<organism evidence="2 3">
    <name type="scientific">Testicularia cyperi</name>
    <dbReference type="NCBI Taxonomy" id="1882483"/>
    <lineage>
        <taxon>Eukaryota</taxon>
        <taxon>Fungi</taxon>
        <taxon>Dikarya</taxon>
        <taxon>Basidiomycota</taxon>
        <taxon>Ustilaginomycotina</taxon>
        <taxon>Ustilaginomycetes</taxon>
        <taxon>Ustilaginales</taxon>
        <taxon>Anthracoideaceae</taxon>
        <taxon>Testicularia</taxon>
    </lineage>
</organism>
<dbReference type="EMBL" id="KZ819189">
    <property type="protein sequence ID" value="PWZ02191.1"/>
    <property type="molecule type" value="Genomic_DNA"/>
</dbReference>
<dbReference type="AlphaFoldDB" id="A0A317XY30"/>
<name>A0A317XY30_9BASI</name>
<evidence type="ECO:0000313" key="2">
    <source>
        <dbReference type="EMBL" id="PWZ02191.1"/>
    </source>
</evidence>
<reference evidence="2 3" key="1">
    <citation type="journal article" date="2018" name="Mol. Biol. Evol.">
        <title>Broad Genomic Sampling Reveals a Smut Pathogenic Ancestry of the Fungal Clade Ustilaginomycotina.</title>
        <authorList>
            <person name="Kijpornyongpan T."/>
            <person name="Mondo S.J."/>
            <person name="Barry K."/>
            <person name="Sandor L."/>
            <person name="Lee J."/>
            <person name="Lipzen A."/>
            <person name="Pangilinan J."/>
            <person name="LaButti K."/>
            <person name="Hainaut M."/>
            <person name="Henrissat B."/>
            <person name="Grigoriev I.V."/>
            <person name="Spatafora J.W."/>
            <person name="Aime M.C."/>
        </authorList>
    </citation>
    <scope>NUCLEOTIDE SEQUENCE [LARGE SCALE GENOMIC DNA]</scope>
    <source>
        <strain evidence="2 3">MCA 3645</strain>
    </source>
</reference>
<dbReference type="Proteomes" id="UP000246740">
    <property type="component" value="Unassembled WGS sequence"/>
</dbReference>
<keyword evidence="1" id="KW-0812">Transmembrane</keyword>
<feature type="transmembrane region" description="Helical" evidence="1">
    <location>
        <begin position="45"/>
        <end position="68"/>
    </location>
</feature>
<dbReference type="InParanoid" id="A0A317XY30"/>
<keyword evidence="3" id="KW-1185">Reference proteome</keyword>
<evidence type="ECO:0000313" key="3">
    <source>
        <dbReference type="Proteomes" id="UP000246740"/>
    </source>
</evidence>
<sequence length="71" mass="8299">MVFLSVVFENDPLFSLFRGFTVYRRNSRASFLVFYSHFLSHTLDFIFISSGVGFNLPPSFGLLIFWYLDMA</sequence>
<gene>
    <name evidence="2" type="ORF">BCV70DRAFT_58685</name>
</gene>
<keyword evidence="1" id="KW-0472">Membrane</keyword>